<name>A0A2Y9TXS0_9GAMM</name>
<dbReference type="RefSeq" id="WP_108900556.1">
    <property type="nucleotide sequence ID" value="NZ_CP029185.2"/>
</dbReference>
<keyword evidence="2" id="KW-1185">Reference proteome</keyword>
<dbReference type="AlphaFoldDB" id="A0A2Y9TXS0"/>
<dbReference type="KEGG" id="lpv:HYN51_07940"/>
<dbReference type="PANTHER" id="PTHR13061:SF56">
    <property type="entry name" value="PROTEIN YRDA"/>
    <property type="match status" value="1"/>
</dbReference>
<dbReference type="InterPro" id="IPR001451">
    <property type="entry name" value="Hexapep"/>
</dbReference>
<dbReference type="Proteomes" id="UP000244908">
    <property type="component" value="Chromosome"/>
</dbReference>
<organism evidence="1 2">
    <name type="scientific">Limnobaculum parvum</name>
    <dbReference type="NCBI Taxonomy" id="2172103"/>
    <lineage>
        <taxon>Bacteria</taxon>
        <taxon>Pseudomonadati</taxon>
        <taxon>Pseudomonadota</taxon>
        <taxon>Gammaproteobacteria</taxon>
        <taxon>Enterobacterales</taxon>
        <taxon>Budviciaceae</taxon>
        <taxon>Limnobaculum</taxon>
    </lineage>
</organism>
<protein>
    <submittedName>
        <fullName evidence="1">Gamma carbonic anhydrase family protein</fullName>
    </submittedName>
</protein>
<dbReference type="OrthoDB" id="9803036at2"/>
<proteinExistence type="predicted"/>
<evidence type="ECO:0000313" key="1">
    <source>
        <dbReference type="EMBL" id="AWH88485.1"/>
    </source>
</evidence>
<evidence type="ECO:0000313" key="2">
    <source>
        <dbReference type="Proteomes" id="UP000244908"/>
    </source>
</evidence>
<reference evidence="1 2" key="1">
    <citation type="journal article" date="2019" name="Int. J. Syst. Evol. Microbiol.">
        <title>Limnobaculum parvum gen. nov., sp. nov., isolated from a freshwater lake.</title>
        <authorList>
            <person name="Baek C."/>
            <person name="Shin S.K."/>
            <person name="Yi H."/>
        </authorList>
    </citation>
    <scope>NUCLEOTIDE SEQUENCE [LARGE SCALE GENOMIC DNA]</scope>
    <source>
        <strain evidence="1 2">HYN0051</strain>
    </source>
</reference>
<dbReference type="Gene3D" id="2.160.10.10">
    <property type="entry name" value="Hexapeptide repeat proteins"/>
    <property type="match status" value="1"/>
</dbReference>
<gene>
    <name evidence="1" type="ORF">HYN51_07940</name>
</gene>
<dbReference type="InterPro" id="IPR011004">
    <property type="entry name" value="Trimer_LpxA-like_sf"/>
</dbReference>
<accession>A0A2Y9TXS0</accession>
<dbReference type="InterPro" id="IPR050484">
    <property type="entry name" value="Transf_Hexapept/Carb_Anhydrase"/>
</dbReference>
<dbReference type="PANTHER" id="PTHR13061">
    <property type="entry name" value="DYNACTIN SUBUNIT P25"/>
    <property type="match status" value="1"/>
</dbReference>
<sequence>MLGAIRNYLHHTPKIGLRVMIDRSSQIIGQVTLADDSNVWPLVVIRGDVNFISIGARTNIQDGCVLHVSRGSESNPNGHPLIIGHDVTVGHAAILHGCTIGNNTLIGMGARVLDGAIVENNVMVGAGSLVGPGKHLESGYLYLGNPARQVRPLSETEIASLATSAKNYVILKDEYLNG</sequence>
<dbReference type="InterPro" id="IPR047324">
    <property type="entry name" value="LbH_gamma_CA-like"/>
</dbReference>
<dbReference type="CDD" id="cd04645">
    <property type="entry name" value="LbH_gamma_CA_like"/>
    <property type="match status" value="1"/>
</dbReference>
<dbReference type="EMBL" id="CP029185">
    <property type="protein sequence ID" value="AWH88485.1"/>
    <property type="molecule type" value="Genomic_DNA"/>
</dbReference>
<dbReference type="SUPFAM" id="SSF51161">
    <property type="entry name" value="Trimeric LpxA-like enzymes"/>
    <property type="match status" value="1"/>
</dbReference>
<dbReference type="Pfam" id="PF00132">
    <property type="entry name" value="Hexapep"/>
    <property type="match status" value="1"/>
</dbReference>